<evidence type="ECO:0000313" key="1">
    <source>
        <dbReference type="EMBL" id="BCU57560.1"/>
    </source>
</evidence>
<accession>A0AA86IUW3</accession>
<gene>
    <name evidence="1" type="ORF">ENKO_41540</name>
</gene>
<reference evidence="1" key="1">
    <citation type="submission" date="2021-04" db="EMBL/GenBank/DDBJ databases">
        <title>Difference and commonality of drug resistance evolution in various bacteria. and drug sensitivity profiles.</title>
        <authorList>
            <person name="Maeda T."/>
            <person name="Shibai A."/>
            <person name="Kawada K."/>
            <person name="Kotani H."/>
            <person name="Tarusawa Y."/>
            <person name="Tanabe K."/>
            <person name="Furusawa C."/>
        </authorList>
    </citation>
    <scope>NUCLEOTIDE SEQUENCE</scope>
    <source>
        <strain evidence="1">JCM 8580</strain>
    </source>
</reference>
<proteinExistence type="predicted"/>
<protein>
    <submittedName>
        <fullName evidence="1">Uncharacterized protein</fullName>
    </submittedName>
</protein>
<dbReference type="EMBL" id="AP024590">
    <property type="protein sequence ID" value="BCU57560.1"/>
    <property type="molecule type" value="Genomic_DNA"/>
</dbReference>
<dbReference type="AlphaFoldDB" id="A0AA86IUW3"/>
<dbReference type="Proteomes" id="UP000682928">
    <property type="component" value="Chromosome"/>
</dbReference>
<organism evidence="1 2">
    <name type="scientific">Enterobacter kobei</name>
    <dbReference type="NCBI Taxonomy" id="208224"/>
    <lineage>
        <taxon>Bacteria</taxon>
        <taxon>Pseudomonadati</taxon>
        <taxon>Pseudomonadota</taxon>
        <taxon>Gammaproteobacteria</taxon>
        <taxon>Enterobacterales</taxon>
        <taxon>Enterobacteriaceae</taxon>
        <taxon>Enterobacter</taxon>
        <taxon>Enterobacter cloacae complex</taxon>
    </lineage>
</organism>
<name>A0AA86IUW3_9ENTR</name>
<sequence>MAIDRIAMNDYPYQALCTIISARNEAASQKSLEATYLVFEITKANVNYLADPCVRSFFVLINYSLLIAFDVNSIILP</sequence>
<evidence type="ECO:0000313" key="2">
    <source>
        <dbReference type="Proteomes" id="UP000682928"/>
    </source>
</evidence>